<evidence type="ECO:0000256" key="5">
    <source>
        <dbReference type="ARBA" id="ARBA00022912"/>
    </source>
</evidence>
<evidence type="ECO:0000259" key="8">
    <source>
        <dbReference type="PROSITE" id="PS50056"/>
    </source>
</evidence>
<keyword evidence="3" id="KW-0132">Cell division</keyword>
<dbReference type="PROSITE" id="PS50056">
    <property type="entry name" value="TYR_PHOSPHATASE_2"/>
    <property type="match status" value="1"/>
</dbReference>
<dbReference type="Pfam" id="PF00782">
    <property type="entry name" value="DSPc"/>
    <property type="match status" value="1"/>
</dbReference>
<dbReference type="PANTHER" id="PTHR23339">
    <property type="entry name" value="TYROSINE SPECIFIC PROTEIN PHOSPHATASE AND DUAL SPECIFICITY PROTEIN PHOSPHATASE"/>
    <property type="match status" value="1"/>
</dbReference>
<gene>
    <name evidence="9" type="ORF">AM587_10017399</name>
</gene>
<keyword evidence="6" id="KW-0131">Cell cycle</keyword>
<evidence type="ECO:0000256" key="3">
    <source>
        <dbReference type="ARBA" id="ARBA00022618"/>
    </source>
</evidence>
<evidence type="ECO:0000313" key="10">
    <source>
        <dbReference type="Proteomes" id="UP000052943"/>
    </source>
</evidence>
<dbReference type="CDD" id="cd17657">
    <property type="entry name" value="CDC14_N"/>
    <property type="match status" value="1"/>
</dbReference>
<evidence type="ECO:0000313" key="9">
    <source>
        <dbReference type="EMBL" id="KUF91282.1"/>
    </source>
</evidence>
<dbReference type="InterPro" id="IPR000387">
    <property type="entry name" value="Tyr_Pase_dom"/>
</dbReference>
<evidence type="ECO:0000259" key="7">
    <source>
        <dbReference type="PROSITE" id="PS50054"/>
    </source>
</evidence>
<dbReference type="STRING" id="4790.A0A0W8D5P5"/>
<dbReference type="FunFam" id="3.90.190.10:FF:000132">
    <property type="entry name" value="Dual specificity protein phosphatase, putative"/>
    <property type="match status" value="1"/>
</dbReference>
<comment type="caution">
    <text evidence="9">The sequence shown here is derived from an EMBL/GenBank/DDBJ whole genome shotgun (WGS) entry which is preliminary data.</text>
</comment>
<dbReference type="InterPro" id="IPR044506">
    <property type="entry name" value="CDC14_C"/>
</dbReference>
<dbReference type="PROSITE" id="PS00383">
    <property type="entry name" value="TYR_PHOSPHATASE_1"/>
    <property type="match status" value="1"/>
</dbReference>
<protein>
    <recommendedName>
        <fullName evidence="2">protein-tyrosine-phosphatase</fullName>
        <ecNumber evidence="2">3.1.3.48</ecNumber>
    </recommendedName>
</protein>
<feature type="domain" description="Tyrosine specific protein phosphatases" evidence="8">
    <location>
        <begin position="209"/>
        <end position="271"/>
    </location>
</feature>
<dbReference type="InterPro" id="IPR029021">
    <property type="entry name" value="Prot-tyrosine_phosphatase-like"/>
</dbReference>
<organism evidence="9 10">
    <name type="scientific">Phytophthora nicotianae</name>
    <name type="common">Potato buckeye rot agent</name>
    <name type="synonym">Phytophthora parasitica</name>
    <dbReference type="NCBI Taxonomy" id="4792"/>
    <lineage>
        <taxon>Eukaryota</taxon>
        <taxon>Sar</taxon>
        <taxon>Stramenopiles</taxon>
        <taxon>Oomycota</taxon>
        <taxon>Peronosporomycetes</taxon>
        <taxon>Peronosporales</taxon>
        <taxon>Peronosporaceae</taxon>
        <taxon>Phytophthora</taxon>
    </lineage>
</organism>
<dbReference type="GO" id="GO:0051301">
    <property type="term" value="P:cell division"/>
    <property type="evidence" value="ECO:0007669"/>
    <property type="project" value="UniProtKB-KW"/>
</dbReference>
<comment type="similarity">
    <text evidence="1">Belongs to the protein-tyrosine phosphatase family. Non-receptor class CDC14 subfamily.</text>
</comment>
<dbReference type="InterPro" id="IPR016130">
    <property type="entry name" value="Tyr_Pase_AS"/>
</dbReference>
<dbReference type="PROSITE" id="PS50054">
    <property type="entry name" value="TYR_PHOSPHATASE_DUAL"/>
    <property type="match status" value="1"/>
</dbReference>
<dbReference type="InterPro" id="IPR020422">
    <property type="entry name" value="TYR_PHOSPHATASE_DUAL_dom"/>
</dbReference>
<dbReference type="CDD" id="cd14499">
    <property type="entry name" value="CDC14_C"/>
    <property type="match status" value="1"/>
</dbReference>
<proteinExistence type="inferred from homology"/>
<evidence type="ECO:0000256" key="6">
    <source>
        <dbReference type="ARBA" id="ARBA00023306"/>
    </source>
</evidence>
<evidence type="ECO:0000256" key="1">
    <source>
        <dbReference type="ARBA" id="ARBA00007315"/>
    </source>
</evidence>
<dbReference type="AlphaFoldDB" id="A0A0W8D5P5"/>
<dbReference type="SMART" id="SM00195">
    <property type="entry name" value="DSPc"/>
    <property type="match status" value="1"/>
</dbReference>
<keyword evidence="4" id="KW-0378">Hydrolase</keyword>
<dbReference type="InterPro" id="IPR050561">
    <property type="entry name" value="PTP"/>
</dbReference>
<dbReference type="OrthoDB" id="266663at2759"/>
<name>A0A0W8D5P5_PHYNI</name>
<dbReference type="Proteomes" id="UP000052943">
    <property type="component" value="Unassembled WGS sequence"/>
</dbReference>
<dbReference type="GO" id="GO:0004725">
    <property type="term" value="F:protein tyrosine phosphatase activity"/>
    <property type="evidence" value="ECO:0007669"/>
    <property type="project" value="UniProtKB-EC"/>
</dbReference>
<reference evidence="9 10" key="1">
    <citation type="submission" date="2015-11" db="EMBL/GenBank/DDBJ databases">
        <title>Genomes and virulence difference between two physiological races of Phytophthora nicotianae.</title>
        <authorList>
            <person name="Liu H."/>
            <person name="Ma X."/>
            <person name="Yu H."/>
            <person name="Fang D."/>
            <person name="Li Y."/>
            <person name="Wang X."/>
            <person name="Wang W."/>
            <person name="Dong Y."/>
            <person name="Xiao B."/>
        </authorList>
    </citation>
    <scope>NUCLEOTIDE SEQUENCE [LARGE SCALE GENOMIC DNA]</scope>
    <source>
        <strain evidence="10">race 0</strain>
    </source>
</reference>
<dbReference type="EC" id="3.1.3.48" evidence="2"/>
<dbReference type="Pfam" id="PF14671">
    <property type="entry name" value="DSPn"/>
    <property type="match status" value="1"/>
</dbReference>
<evidence type="ECO:0000256" key="4">
    <source>
        <dbReference type="ARBA" id="ARBA00022801"/>
    </source>
</evidence>
<dbReference type="SUPFAM" id="SSF52799">
    <property type="entry name" value="(Phosphotyrosine protein) phosphatases II"/>
    <property type="match status" value="2"/>
</dbReference>
<keyword evidence="5" id="KW-0904">Protein phosphatase</keyword>
<sequence>MASSAMANGLEEAIEFLPGRLFYVPLKKAPPRIPGTHFFSIDDELMYWNFYLDFGPLNLGHTFVFSETLNKKLAAAAKANEVVYFYSSTNGQRRANAVCILGCWAVLFQNMSAEKAYAPFQRMRFPPFHDATPSFIAFAGPHNVYQRTPQGHVMLTPEHYIPYFKKRNVTLVVRLNDKQYDEKKFLSAGIDHIDLIYPDGTNAPMPILMKFIEACEKTPGAVAVHCKAGLGRTGTCIGAYMMKHHLFSAHELIGWLRLCRPGSVIGPQQQFMEAIESRMHQLNPSKSGSFKGEMVPILSSNGPASPSRGGNIRTTMVSTRSAGASIITNRIISNPQIGLDVNQGDKLNDQKYMRYRNSPKSSTPSGGKMFW</sequence>
<feature type="domain" description="Tyrosine-protein phosphatase" evidence="7">
    <location>
        <begin position="127"/>
        <end position="284"/>
    </location>
</feature>
<evidence type="ECO:0000256" key="2">
    <source>
        <dbReference type="ARBA" id="ARBA00013064"/>
    </source>
</evidence>
<dbReference type="InterPro" id="IPR000340">
    <property type="entry name" value="Dual-sp_phosphatase_cat-dom"/>
</dbReference>
<dbReference type="Gene3D" id="3.90.190.10">
    <property type="entry name" value="Protein tyrosine phosphatase superfamily"/>
    <property type="match status" value="2"/>
</dbReference>
<dbReference type="InterPro" id="IPR029260">
    <property type="entry name" value="DSPn"/>
</dbReference>
<dbReference type="SMART" id="SM00404">
    <property type="entry name" value="PTPc_motif"/>
    <property type="match status" value="1"/>
</dbReference>
<accession>A0A0W8D5P5</accession>
<dbReference type="EMBL" id="LNFO01001464">
    <property type="protein sequence ID" value="KUF91282.1"/>
    <property type="molecule type" value="Genomic_DNA"/>
</dbReference>
<dbReference type="InterPro" id="IPR003595">
    <property type="entry name" value="Tyr_Pase_cat"/>
</dbReference>